<keyword evidence="2" id="KW-1185">Reference proteome</keyword>
<protein>
    <submittedName>
        <fullName evidence="1">Uncharacterized protein</fullName>
    </submittedName>
</protein>
<gene>
    <name evidence="1" type="ORF">H5410_032991</name>
</gene>
<evidence type="ECO:0000313" key="1">
    <source>
        <dbReference type="EMBL" id="KAG5601621.1"/>
    </source>
</evidence>
<comment type="caution">
    <text evidence="1">The sequence shown here is derived from an EMBL/GenBank/DDBJ whole genome shotgun (WGS) entry which is preliminary data.</text>
</comment>
<organism evidence="1 2">
    <name type="scientific">Solanum commersonii</name>
    <name type="common">Commerson's wild potato</name>
    <name type="synonym">Commerson's nightshade</name>
    <dbReference type="NCBI Taxonomy" id="4109"/>
    <lineage>
        <taxon>Eukaryota</taxon>
        <taxon>Viridiplantae</taxon>
        <taxon>Streptophyta</taxon>
        <taxon>Embryophyta</taxon>
        <taxon>Tracheophyta</taxon>
        <taxon>Spermatophyta</taxon>
        <taxon>Magnoliopsida</taxon>
        <taxon>eudicotyledons</taxon>
        <taxon>Gunneridae</taxon>
        <taxon>Pentapetalae</taxon>
        <taxon>asterids</taxon>
        <taxon>lamiids</taxon>
        <taxon>Solanales</taxon>
        <taxon>Solanaceae</taxon>
        <taxon>Solanoideae</taxon>
        <taxon>Solaneae</taxon>
        <taxon>Solanum</taxon>
    </lineage>
</organism>
<dbReference type="Proteomes" id="UP000824120">
    <property type="component" value="Chromosome 6"/>
</dbReference>
<dbReference type="AlphaFoldDB" id="A0A9J5YNU3"/>
<evidence type="ECO:0000313" key="2">
    <source>
        <dbReference type="Proteomes" id="UP000824120"/>
    </source>
</evidence>
<proteinExistence type="predicted"/>
<dbReference type="EMBL" id="JACXVP010000006">
    <property type="protein sequence ID" value="KAG5601621.1"/>
    <property type="molecule type" value="Genomic_DNA"/>
</dbReference>
<name>A0A9J5YNU3_SOLCO</name>
<dbReference type="OrthoDB" id="10646417at2759"/>
<sequence length="80" mass="9330">MFRKAKLLGRIFYRDSSLRNALSFLLKSKTQLAFDTGAKQVYAERIGKSSIRYASCWWNTSKDFVCPSPLLEGLSHFQWY</sequence>
<reference evidence="1 2" key="1">
    <citation type="submission" date="2020-09" db="EMBL/GenBank/DDBJ databases">
        <title>De no assembly of potato wild relative species, Solanum commersonii.</title>
        <authorList>
            <person name="Cho K."/>
        </authorList>
    </citation>
    <scope>NUCLEOTIDE SEQUENCE [LARGE SCALE GENOMIC DNA]</scope>
    <source>
        <strain evidence="1">LZ3.2</strain>
        <tissue evidence="1">Leaf</tissue>
    </source>
</reference>
<accession>A0A9J5YNU3</accession>